<name>A0A1G2DG87_9BACT</name>
<dbReference type="STRING" id="1798664.A3C93_06070"/>
<dbReference type="Proteomes" id="UP000178636">
    <property type="component" value="Unassembled WGS sequence"/>
</dbReference>
<dbReference type="Pfam" id="PF04014">
    <property type="entry name" value="MazE_antitoxin"/>
    <property type="match status" value="1"/>
</dbReference>
<proteinExistence type="predicted"/>
<dbReference type="GO" id="GO:0003677">
    <property type="term" value="F:DNA binding"/>
    <property type="evidence" value="ECO:0007669"/>
    <property type="project" value="InterPro"/>
</dbReference>
<accession>A0A1G2DG87</accession>
<dbReference type="Gene3D" id="2.10.260.10">
    <property type="match status" value="1"/>
</dbReference>
<gene>
    <name evidence="2" type="ORF">A3C93_06070</name>
</gene>
<protein>
    <recommendedName>
        <fullName evidence="1">SpoVT-AbrB domain-containing protein</fullName>
    </recommendedName>
</protein>
<dbReference type="PANTHER" id="PTHR40516:SF1">
    <property type="entry name" value="ANTITOXIN CHPS-RELATED"/>
    <property type="match status" value="1"/>
</dbReference>
<organism evidence="2 3">
    <name type="scientific">Candidatus Lloydbacteria bacterium RIFCSPHIGHO2_02_FULL_54_17</name>
    <dbReference type="NCBI Taxonomy" id="1798664"/>
    <lineage>
        <taxon>Bacteria</taxon>
        <taxon>Candidatus Lloydiibacteriota</taxon>
    </lineage>
</organism>
<dbReference type="SUPFAM" id="SSF89447">
    <property type="entry name" value="AbrB/MazE/MraZ-like"/>
    <property type="match status" value="1"/>
</dbReference>
<reference evidence="2 3" key="1">
    <citation type="journal article" date="2016" name="Nat. Commun.">
        <title>Thousands of microbial genomes shed light on interconnected biogeochemical processes in an aquifer system.</title>
        <authorList>
            <person name="Anantharaman K."/>
            <person name="Brown C.T."/>
            <person name="Hug L.A."/>
            <person name="Sharon I."/>
            <person name="Castelle C.J."/>
            <person name="Probst A.J."/>
            <person name="Thomas B.C."/>
            <person name="Singh A."/>
            <person name="Wilkins M.J."/>
            <person name="Karaoz U."/>
            <person name="Brodie E.L."/>
            <person name="Williams K.H."/>
            <person name="Hubbard S.S."/>
            <person name="Banfield J.F."/>
        </authorList>
    </citation>
    <scope>NUCLEOTIDE SEQUENCE [LARGE SCALE GENOMIC DNA]</scope>
</reference>
<dbReference type="PANTHER" id="PTHR40516">
    <property type="entry name" value="ANTITOXIN CHPS-RELATED"/>
    <property type="match status" value="1"/>
</dbReference>
<dbReference type="InterPro" id="IPR039052">
    <property type="entry name" value="Antitox_PemI-like"/>
</dbReference>
<feature type="domain" description="SpoVT-AbrB" evidence="1">
    <location>
        <begin position="6"/>
        <end position="49"/>
    </location>
</feature>
<evidence type="ECO:0000313" key="3">
    <source>
        <dbReference type="Proteomes" id="UP000178636"/>
    </source>
</evidence>
<dbReference type="InterPro" id="IPR007159">
    <property type="entry name" value="SpoVT-AbrB_dom"/>
</dbReference>
<sequence length="78" mass="8673">MTTKVQKWGNSLAVRIPKEVAGGLRSGTAVDIGREGDVLLVRLAKKQTYTLKDLVARIDTKKQHKASDWGDPKGREVW</sequence>
<evidence type="ECO:0000313" key="2">
    <source>
        <dbReference type="EMBL" id="OGZ12645.1"/>
    </source>
</evidence>
<evidence type="ECO:0000259" key="1">
    <source>
        <dbReference type="SMART" id="SM00966"/>
    </source>
</evidence>
<dbReference type="AlphaFoldDB" id="A0A1G2DG87"/>
<dbReference type="InterPro" id="IPR037914">
    <property type="entry name" value="SpoVT-AbrB_sf"/>
</dbReference>
<comment type="caution">
    <text evidence="2">The sequence shown here is derived from an EMBL/GenBank/DDBJ whole genome shotgun (WGS) entry which is preliminary data.</text>
</comment>
<dbReference type="SMART" id="SM00966">
    <property type="entry name" value="SpoVT_AbrB"/>
    <property type="match status" value="1"/>
</dbReference>
<dbReference type="GO" id="GO:0097351">
    <property type="term" value="F:toxin sequestering activity"/>
    <property type="evidence" value="ECO:0007669"/>
    <property type="project" value="InterPro"/>
</dbReference>
<dbReference type="EMBL" id="MHLO01000016">
    <property type="protein sequence ID" value="OGZ12645.1"/>
    <property type="molecule type" value="Genomic_DNA"/>
</dbReference>